<evidence type="ECO:0000256" key="11">
    <source>
        <dbReference type="ARBA" id="ARBA00023136"/>
    </source>
</evidence>
<evidence type="ECO:0000256" key="1">
    <source>
        <dbReference type="ARBA" id="ARBA00004434"/>
    </source>
</evidence>
<feature type="region of interest" description="Disordered" evidence="15">
    <location>
        <begin position="591"/>
        <end position="613"/>
    </location>
</feature>
<gene>
    <name evidence="17" type="ORF">DNG_06616</name>
</gene>
<keyword evidence="11" id="KW-0472">Membrane</keyword>
<dbReference type="InterPro" id="IPR018850">
    <property type="entry name" value="Mt_escape_2_C"/>
</dbReference>
<dbReference type="Gene3D" id="3.30.70.330">
    <property type="match status" value="1"/>
</dbReference>
<evidence type="ECO:0000256" key="2">
    <source>
        <dbReference type="ARBA" id="ARBA00010320"/>
    </source>
</evidence>
<dbReference type="InterPro" id="IPR039627">
    <property type="entry name" value="Yme2_C"/>
</dbReference>
<dbReference type="PANTHER" id="PTHR32198:SF2">
    <property type="entry name" value="MITOCHONDRIAL ESCAPE PROTEIN 2"/>
    <property type="match status" value="1"/>
</dbReference>
<evidence type="ECO:0000256" key="8">
    <source>
        <dbReference type="ARBA" id="ARBA00022946"/>
    </source>
</evidence>
<comment type="subcellular location">
    <subcellularLocation>
        <location evidence="1 14">Mitochondrion inner membrane</location>
        <topology evidence="1 14">Single-pass membrane protein</topology>
    </subcellularLocation>
</comment>
<keyword evidence="5" id="KW-0812">Transmembrane</keyword>
<sequence>MLCPPLGRAVPRATLAQRPTPFRYSARWATTPATTVEEDSIPVGKDQGHISKKQNETIAFFDNLFPLKLTRLLSQSWKNQTELAAQLESPRLGIANPVHLIKRATAGLPMTITEIIPRVKDGGAFVKFTYKGEVTPEEVEAKLSAALEEKSLKPWFNPFAKMDAGIVRGIPWLEDLNRFPTSRIRIEFLPREPGESAVELYQETLYSLFRQYGKIAEISSQPPDSKVVPRFAYVDFVFVRNAVMARNCLHGFVVGEALGGGKEGTRLRISYERKIKPHSIWNWITSHPRLVIPVVAALLAAVTVAVFDPIRKFFVKSYVKHRLSLASNSVYGWIKSHTGTLLSGYKRKDRLGLAALWNQRQGLVEEIQSNLADPTGTFLVVQGPRGSGREELVEQALKDRKYVLTVDCKAVTEANGETGAISKLAAAVGYRPVFSWANNISSMVDLAVQSTTGVKAGFSETFEAQVSKILRTAASALKEVSLTERPRGDSGTEEGYLGDHPGERVVVVIDNFLCKSEDNKSSSSVLQEKVAEWAAALVQNNAAHVIFVTSEPSFAKPLERVLPDRAPTHISLGDVPLDVAREFILSKLEEDSGRDEKKGKNKEKKEKQGEKRRPDLTELDTYIETIGGRLSDLEILATRLKTGQEPSQAVTEIINQSAAEIVKNFVLRSDPEGRFSTEQAWWLIKNIAERKTLSYDEALLHPALSAGPGPAGAALEALASAELISIVTRRGVPVEVGAGKPIYRSAFALLASDTALRRRMDRAVLASLAGIEKKKIEGFERELAVLGGLPREGKGAEGRVGYLLEKMMESQGKIVGFEGEMEKLKGKGKGKRSGGGKRWWEVWR</sequence>
<evidence type="ECO:0000256" key="15">
    <source>
        <dbReference type="SAM" id="MobiDB-lite"/>
    </source>
</evidence>
<evidence type="ECO:0000256" key="5">
    <source>
        <dbReference type="ARBA" id="ARBA00022692"/>
    </source>
</evidence>
<evidence type="ECO:0000256" key="4">
    <source>
        <dbReference type="ARBA" id="ARBA00022664"/>
    </source>
</evidence>
<dbReference type="AlphaFoldDB" id="A0AAE8N1X4"/>
<dbReference type="FunFam" id="3.30.70.330:FF:000959">
    <property type="entry name" value="Mitochondrial escape protein 2"/>
    <property type="match status" value="1"/>
</dbReference>
<dbReference type="InterPro" id="IPR012677">
    <property type="entry name" value="Nucleotide-bd_a/b_plait_sf"/>
</dbReference>
<dbReference type="PROSITE" id="PS50102">
    <property type="entry name" value="RRM"/>
    <property type="match status" value="1"/>
</dbReference>
<dbReference type="InterPro" id="IPR034260">
    <property type="entry name" value="Yme2_RRM"/>
</dbReference>
<dbReference type="InterPro" id="IPR000504">
    <property type="entry name" value="RRM_dom"/>
</dbReference>
<dbReference type="CDD" id="cd12433">
    <property type="entry name" value="RRM_Yme2p_like"/>
    <property type="match status" value="1"/>
</dbReference>
<proteinExistence type="inferred from homology"/>
<evidence type="ECO:0000256" key="12">
    <source>
        <dbReference type="ARBA" id="ARBA00025276"/>
    </source>
</evidence>
<name>A0AAE8N1X4_9PEZI</name>
<evidence type="ECO:0000256" key="9">
    <source>
        <dbReference type="ARBA" id="ARBA00022989"/>
    </source>
</evidence>
<keyword evidence="18" id="KW-1185">Reference proteome</keyword>
<comment type="function">
    <text evidence="12 14">Plays a role in maintaining the mitochondrial genome and in controlling the mtDNA escape. Involved in the regulation of mtDNA nucleotide structure and number. May have a dispensable role in early maturation of pre-rRNA.</text>
</comment>
<accession>A0AAE8N1X4</accession>
<evidence type="ECO:0000256" key="6">
    <source>
        <dbReference type="ARBA" id="ARBA00022792"/>
    </source>
</evidence>
<evidence type="ECO:0000256" key="13">
    <source>
        <dbReference type="PROSITE-ProRule" id="PRU00176"/>
    </source>
</evidence>
<organism evidence="17 18">
    <name type="scientific">Cephalotrichum gorgonifer</name>
    <dbReference type="NCBI Taxonomy" id="2041049"/>
    <lineage>
        <taxon>Eukaryota</taxon>
        <taxon>Fungi</taxon>
        <taxon>Dikarya</taxon>
        <taxon>Ascomycota</taxon>
        <taxon>Pezizomycotina</taxon>
        <taxon>Sordariomycetes</taxon>
        <taxon>Hypocreomycetidae</taxon>
        <taxon>Microascales</taxon>
        <taxon>Microascaceae</taxon>
        <taxon>Cephalotrichum</taxon>
    </lineage>
</organism>
<comment type="similarity">
    <text evidence="2 14">Belongs to the YME2 family.</text>
</comment>
<keyword evidence="8" id="KW-0809">Transit peptide</keyword>
<dbReference type="SUPFAM" id="SSF54928">
    <property type="entry name" value="RNA-binding domain, RBD"/>
    <property type="match status" value="1"/>
</dbReference>
<evidence type="ECO:0000256" key="7">
    <source>
        <dbReference type="ARBA" id="ARBA00022884"/>
    </source>
</evidence>
<dbReference type="Pfam" id="PF10443">
    <property type="entry name" value="RNA12"/>
    <property type="match status" value="1"/>
</dbReference>
<dbReference type="EMBL" id="ONZQ02000009">
    <property type="protein sequence ID" value="SPO03933.1"/>
    <property type="molecule type" value="Genomic_DNA"/>
</dbReference>
<dbReference type="GO" id="GO:0003723">
    <property type="term" value="F:RNA binding"/>
    <property type="evidence" value="ECO:0007669"/>
    <property type="project" value="UniProtKB-UniRule"/>
</dbReference>
<evidence type="ECO:0000259" key="16">
    <source>
        <dbReference type="PROSITE" id="PS50102"/>
    </source>
</evidence>
<evidence type="ECO:0000256" key="10">
    <source>
        <dbReference type="ARBA" id="ARBA00023128"/>
    </source>
</evidence>
<keyword evidence="6 14" id="KW-0999">Mitochondrion inner membrane</keyword>
<evidence type="ECO:0000313" key="17">
    <source>
        <dbReference type="EMBL" id="SPO03933.1"/>
    </source>
</evidence>
<keyword evidence="4 14" id="KW-0507">mRNA processing</keyword>
<evidence type="ECO:0000256" key="3">
    <source>
        <dbReference type="ARBA" id="ARBA00020222"/>
    </source>
</evidence>
<dbReference type="GO" id="GO:0005743">
    <property type="term" value="C:mitochondrial inner membrane"/>
    <property type="evidence" value="ECO:0007669"/>
    <property type="project" value="UniProtKB-SubCell"/>
</dbReference>
<reference evidence="17" key="1">
    <citation type="submission" date="2018-03" db="EMBL/GenBank/DDBJ databases">
        <authorList>
            <person name="Guldener U."/>
        </authorList>
    </citation>
    <scope>NUCLEOTIDE SEQUENCE</scope>
</reference>
<evidence type="ECO:0000313" key="18">
    <source>
        <dbReference type="Proteomes" id="UP001187682"/>
    </source>
</evidence>
<keyword evidence="9" id="KW-1133">Transmembrane helix</keyword>
<keyword evidence="10 14" id="KW-0496">Mitochondrion</keyword>
<keyword evidence="7 13" id="KW-0694">RNA-binding</keyword>
<feature type="domain" description="RRM" evidence="16">
    <location>
        <begin position="182"/>
        <end position="274"/>
    </location>
</feature>
<comment type="caution">
    <text evidence="17">The sequence shown here is derived from an EMBL/GenBank/DDBJ whole genome shotgun (WGS) entry which is preliminary data.</text>
</comment>
<protein>
    <recommendedName>
        <fullName evidence="3 14">Mitochondrial escape protein 2</fullName>
    </recommendedName>
</protein>
<dbReference type="InterPro" id="IPR035979">
    <property type="entry name" value="RBD_domain_sf"/>
</dbReference>
<dbReference type="PANTHER" id="PTHR32198">
    <property type="entry name" value="MITOCHONDRIAL ESCAPE PROTEIN 2"/>
    <property type="match status" value="1"/>
</dbReference>
<dbReference type="Proteomes" id="UP001187682">
    <property type="component" value="Unassembled WGS sequence"/>
</dbReference>
<evidence type="ECO:0000256" key="14">
    <source>
        <dbReference type="RuleBase" id="RU367108"/>
    </source>
</evidence>
<dbReference type="GO" id="GO:0006397">
    <property type="term" value="P:mRNA processing"/>
    <property type="evidence" value="ECO:0007669"/>
    <property type="project" value="UniProtKB-UniRule"/>
</dbReference>